<dbReference type="InterPro" id="IPR006516">
    <property type="entry name" value="G2P"/>
</dbReference>
<dbReference type="InterPro" id="IPR022686">
    <property type="entry name" value="G2P_N"/>
</dbReference>
<name>A0ABX9W9N9_9GAMM</name>
<dbReference type="Proteomes" id="UP000274695">
    <property type="component" value="Unassembled WGS sequence"/>
</dbReference>
<organism evidence="2 3">
    <name type="scientific">Zhongshania marina</name>
    <dbReference type="NCBI Taxonomy" id="2304603"/>
    <lineage>
        <taxon>Bacteria</taxon>
        <taxon>Pseudomonadati</taxon>
        <taxon>Pseudomonadota</taxon>
        <taxon>Gammaproteobacteria</taxon>
        <taxon>Cellvibrionales</taxon>
        <taxon>Spongiibacteraceae</taxon>
        <taxon>Zhongshania</taxon>
    </lineage>
</organism>
<proteinExistence type="predicted"/>
<dbReference type="Pfam" id="PF05144">
    <property type="entry name" value="Phage_CRI"/>
    <property type="match status" value="1"/>
</dbReference>
<evidence type="ECO:0000259" key="1">
    <source>
        <dbReference type="Pfam" id="PF05144"/>
    </source>
</evidence>
<feature type="domain" description="Replication-associated protein G2P N-terminal" evidence="1">
    <location>
        <begin position="3"/>
        <end position="223"/>
    </location>
</feature>
<sequence>MLLDWVTCRVPLDLCSDEVRTAAQLLGDRIARYNPVTGEIRYETQAWDSIRSDSHQISVRCSTDLWIQGSPARIMGDGCAVFGSGASHALDLMGCVKRMIAFVTDYLGAGNLPPADQFKVTRVDVTGNLRLGSHAEVIQGLSILRNCEGGRYRVSQQKGDTVYWSHGSKLRSGKAYAKGPHLQHMMKKPEYTGRQYSPEEIQKAMHLLRLELSLKREFFSRNDWRLLTPKQLTAEWADYFERMIGGAEMANDADLKTNIFNAAPTEGQGKSAYGLWAMIQAQGWEKARECYTRPTWYRNLKILRSAGLGDADISAGKVVALRQRIIEAQAVSSWSELLAA</sequence>
<protein>
    <recommendedName>
        <fullName evidence="1">Replication-associated protein G2P N-terminal domain-containing protein</fullName>
    </recommendedName>
</protein>
<evidence type="ECO:0000313" key="3">
    <source>
        <dbReference type="Proteomes" id="UP000274695"/>
    </source>
</evidence>
<accession>A0ABX9W9N9</accession>
<dbReference type="EMBL" id="RHGB01000002">
    <property type="protein sequence ID" value="RNL67195.1"/>
    <property type="molecule type" value="Genomic_DNA"/>
</dbReference>
<reference evidence="2 3" key="1">
    <citation type="submission" date="2018-10" db="EMBL/GenBank/DDBJ databases">
        <title>Draft genome sequence of Zhongshania sp. DSW25-10.</title>
        <authorList>
            <person name="Oh J."/>
        </authorList>
    </citation>
    <scope>NUCLEOTIDE SEQUENCE [LARGE SCALE GENOMIC DNA]</scope>
    <source>
        <strain evidence="2 3">DSW25-10</strain>
    </source>
</reference>
<dbReference type="NCBIfam" id="TIGR01629">
    <property type="entry name" value="rep_II_X"/>
    <property type="match status" value="1"/>
</dbReference>
<dbReference type="RefSeq" id="WP_123181418.1">
    <property type="nucleotide sequence ID" value="NZ_RHGB01000002.1"/>
</dbReference>
<gene>
    <name evidence="2" type="ORF">D0911_02925</name>
</gene>
<keyword evidence="3" id="KW-1185">Reference proteome</keyword>
<comment type="caution">
    <text evidence="2">The sequence shown here is derived from an EMBL/GenBank/DDBJ whole genome shotgun (WGS) entry which is preliminary data.</text>
</comment>
<evidence type="ECO:0000313" key="2">
    <source>
        <dbReference type="EMBL" id="RNL67195.1"/>
    </source>
</evidence>